<dbReference type="Proteomes" id="UP000006727">
    <property type="component" value="Chromosome 5"/>
</dbReference>
<accession>A0A2K1KIQ7</accession>
<dbReference type="InterPro" id="IPR000719">
    <property type="entry name" value="Prot_kinase_dom"/>
</dbReference>
<keyword evidence="7 11" id="KW-0472">Membrane</keyword>
<dbReference type="SUPFAM" id="SSF52058">
    <property type="entry name" value="L domain-like"/>
    <property type="match status" value="1"/>
</dbReference>
<evidence type="ECO:0000313" key="15">
    <source>
        <dbReference type="EnsemblPlants" id="Pp3c5_6590V3.1"/>
    </source>
</evidence>
<dbReference type="RefSeq" id="XP_024375636.1">
    <property type="nucleotide sequence ID" value="XM_024519868.2"/>
</dbReference>
<keyword evidence="6 11" id="KW-1133">Transmembrane helix</keyword>
<sequence>MRMSIRLELAVTLLVPFFLHASAILLWAAEGVAADMSGTLVESEYVAMQKLRVQLQVKDSAWEPQQDPCSYWRGVQCLNGHVDSILLTGLPRYSAKSNPLALQGVWALQQLPFLRVLNASHVTFSGGIPEWFGNVTSLESLDLSGCSLSGPLPLNFGNLVRLGSLSLAGNSFNWLSPQTFSNLINLSFLNLSMNAFSGSIPFLSSSYFTAIDLSSNKFTGGISPLSFNLPSLEFLNLAGNMLNMAVPPEIGNLAALGYLDLSNNNMQGTLPLELGRLNRLTVVRLSNNKFSGSLPAEITGLIGLSVMELDHNIFTSEIPATMDLLQNLVGLDISFNSFTGVFPRGLLKLPAIQTLNVSHNLFHGPVPQELTAQQSLVDLDVSENYFNGTLPMGFLPSAITRKNCLAQGRNQRWIRDCTMFYARLGIHSFNATPPIDYSDHSPIPPPDVGPASETADLSHDQTRNRLAPHLAVAFGGMGLIVLVSVMVFFFHSCQKRRSRDNAMDCGRISGVGGQRQSFTYSQLAGATNKFSSSNLICAGHSGDLYRGEISGTAIVVKKVDLRRVKRDLFLTELEVCEKASHNNFVALLGTCLDREEEKLLVYKYYPNNDLATSLHKKGSLSQEDVLLSLDWITRLKIAIGAANGLSYLHSECCPPIFHSDVRASSILLDDKYEVRLGSLSNCRIQDSRILARMFGFSSSYDLADLNHSHSSSAHDVYCFGAVLLELVSGKLGISELANHLWLEWALSAINVKDKEGVSKLVDPSLIVDEDLMEEVWAMAIIAKACLNSKPSKRPNMKHVLKALENPHKVVRDESFCESPAVRSSSQNSWNDALFGSLRHHTSVSGYFRGGNPGPRSSKPIIDTTDNYPAPTAGASSRSQNSQEMYTMHHGRVGSNDTFPEPIIEEAHERNNGR</sequence>
<dbReference type="AlphaFoldDB" id="A0A2K1KIQ7"/>
<dbReference type="GO" id="GO:0016020">
    <property type="term" value="C:membrane"/>
    <property type="evidence" value="ECO:0007669"/>
    <property type="project" value="UniProtKB-SubCell"/>
</dbReference>
<dbReference type="Gramene" id="Pp3c5_6590V3.1">
    <property type="protein sequence ID" value="Pp3c5_6590V3.1"/>
    <property type="gene ID" value="Pp3c5_6590"/>
</dbReference>
<dbReference type="Gene3D" id="3.30.200.20">
    <property type="entry name" value="Phosphorylase Kinase, domain 1"/>
    <property type="match status" value="1"/>
</dbReference>
<dbReference type="KEGG" id="ppp:112282359"/>
<evidence type="ECO:0000256" key="9">
    <source>
        <dbReference type="ARBA" id="ARBA00023180"/>
    </source>
</evidence>
<dbReference type="Gramene" id="Pp3c5_6590V3.2">
    <property type="protein sequence ID" value="Pp3c5_6590V3.2"/>
    <property type="gene ID" value="Pp3c5_6590"/>
</dbReference>
<keyword evidence="8" id="KW-0675">Receptor</keyword>
<keyword evidence="2" id="KW-0433">Leucine-rich repeat</keyword>
<dbReference type="FunFam" id="3.30.200.20:FF:000433">
    <property type="entry name" value="Predicted protein"/>
    <property type="match status" value="1"/>
</dbReference>
<dbReference type="OMA" id="HIEMNCL"/>
<reference evidence="14 16" key="2">
    <citation type="journal article" date="2018" name="Plant J.">
        <title>The Physcomitrella patens chromosome-scale assembly reveals moss genome structure and evolution.</title>
        <authorList>
            <person name="Lang D."/>
            <person name="Ullrich K.K."/>
            <person name="Murat F."/>
            <person name="Fuchs J."/>
            <person name="Jenkins J."/>
            <person name="Haas F.B."/>
            <person name="Piednoel M."/>
            <person name="Gundlach H."/>
            <person name="Van Bel M."/>
            <person name="Meyberg R."/>
            <person name="Vives C."/>
            <person name="Morata J."/>
            <person name="Symeonidi A."/>
            <person name="Hiss M."/>
            <person name="Muchero W."/>
            <person name="Kamisugi Y."/>
            <person name="Saleh O."/>
            <person name="Blanc G."/>
            <person name="Decker E.L."/>
            <person name="van Gessel N."/>
            <person name="Grimwood J."/>
            <person name="Hayes R.D."/>
            <person name="Graham S.W."/>
            <person name="Gunter L.E."/>
            <person name="McDaniel S.F."/>
            <person name="Hoernstein S.N.W."/>
            <person name="Larsson A."/>
            <person name="Li F.W."/>
            <person name="Perroud P.F."/>
            <person name="Phillips J."/>
            <person name="Ranjan P."/>
            <person name="Rokshar D.S."/>
            <person name="Rothfels C.J."/>
            <person name="Schneider L."/>
            <person name="Shu S."/>
            <person name="Stevenson D.W."/>
            <person name="Thummler F."/>
            <person name="Tillich M."/>
            <person name="Villarreal Aguilar J.C."/>
            <person name="Widiez T."/>
            <person name="Wong G.K."/>
            <person name="Wymore A."/>
            <person name="Zhang Y."/>
            <person name="Zimmer A.D."/>
            <person name="Quatrano R.S."/>
            <person name="Mayer K.F.X."/>
            <person name="Goodstein D."/>
            <person name="Casacuberta J.M."/>
            <person name="Vandepoele K."/>
            <person name="Reski R."/>
            <person name="Cuming A.C."/>
            <person name="Tuskan G.A."/>
            <person name="Maumus F."/>
            <person name="Salse J."/>
            <person name="Schmutz J."/>
            <person name="Rensing S.A."/>
        </authorList>
    </citation>
    <scope>NUCLEOTIDE SEQUENCE [LARGE SCALE GENOMIC DNA]</scope>
    <source>
        <strain evidence="15 16">cv. Gransden 2004</strain>
    </source>
</reference>
<keyword evidence="3 11" id="KW-0812">Transmembrane</keyword>
<evidence type="ECO:0000256" key="1">
    <source>
        <dbReference type="ARBA" id="ARBA00004167"/>
    </source>
</evidence>
<dbReference type="InterPro" id="IPR001611">
    <property type="entry name" value="Leu-rich_rpt"/>
</dbReference>
<dbReference type="STRING" id="3218.A0A2K1KIQ7"/>
<dbReference type="PROSITE" id="PS50011">
    <property type="entry name" value="PROTEIN_KINASE_DOM"/>
    <property type="match status" value="1"/>
</dbReference>
<dbReference type="InterPro" id="IPR032675">
    <property type="entry name" value="LRR_dom_sf"/>
</dbReference>
<proteinExistence type="predicted"/>
<comment type="subcellular location">
    <subcellularLocation>
        <location evidence="1">Membrane</location>
        <topology evidence="1">Single-pass membrane protein</topology>
    </subcellularLocation>
</comment>
<evidence type="ECO:0000313" key="14">
    <source>
        <dbReference type="EMBL" id="PNR53660.1"/>
    </source>
</evidence>
<feature type="compositionally biased region" description="Basic and acidic residues" evidence="10">
    <location>
        <begin position="904"/>
        <end position="913"/>
    </location>
</feature>
<feature type="region of interest" description="Disordered" evidence="10">
    <location>
        <begin position="437"/>
        <end position="457"/>
    </location>
</feature>
<evidence type="ECO:0000256" key="12">
    <source>
        <dbReference type="SAM" id="SignalP"/>
    </source>
</evidence>
<dbReference type="EnsemblPlants" id="Pp3c5_6590V3.2">
    <property type="protein sequence ID" value="Pp3c5_6590V3.2"/>
    <property type="gene ID" value="Pp3c5_6590"/>
</dbReference>
<dbReference type="EMBL" id="ABEU02000005">
    <property type="protein sequence ID" value="PNR53660.1"/>
    <property type="molecule type" value="Genomic_DNA"/>
</dbReference>
<dbReference type="Pfam" id="PF07714">
    <property type="entry name" value="PK_Tyr_Ser-Thr"/>
    <property type="match status" value="1"/>
</dbReference>
<evidence type="ECO:0000256" key="2">
    <source>
        <dbReference type="ARBA" id="ARBA00022614"/>
    </source>
</evidence>
<dbReference type="EnsemblPlants" id="Pp3c5_6590V3.1">
    <property type="protein sequence ID" value="Pp3c5_6590V3.1"/>
    <property type="gene ID" value="Pp3c5_6590"/>
</dbReference>
<dbReference type="GO" id="GO:0004672">
    <property type="term" value="F:protein kinase activity"/>
    <property type="evidence" value="ECO:0000318"/>
    <property type="project" value="GO_Central"/>
</dbReference>
<organism evidence="14">
    <name type="scientific">Physcomitrium patens</name>
    <name type="common">Spreading-leaved earth moss</name>
    <name type="synonym">Physcomitrella patens</name>
    <dbReference type="NCBI Taxonomy" id="3218"/>
    <lineage>
        <taxon>Eukaryota</taxon>
        <taxon>Viridiplantae</taxon>
        <taxon>Streptophyta</taxon>
        <taxon>Embryophyta</taxon>
        <taxon>Bryophyta</taxon>
        <taxon>Bryophytina</taxon>
        <taxon>Bryopsida</taxon>
        <taxon>Funariidae</taxon>
        <taxon>Funariales</taxon>
        <taxon>Funariaceae</taxon>
        <taxon>Physcomitrium</taxon>
    </lineage>
</organism>
<evidence type="ECO:0000313" key="16">
    <source>
        <dbReference type="Proteomes" id="UP000006727"/>
    </source>
</evidence>
<protein>
    <recommendedName>
        <fullName evidence="13">Protein kinase domain-containing protein</fullName>
    </recommendedName>
</protein>
<reference evidence="15" key="3">
    <citation type="submission" date="2020-12" db="UniProtKB">
        <authorList>
            <consortium name="EnsemblPlants"/>
        </authorList>
    </citation>
    <scope>IDENTIFICATION</scope>
</reference>
<evidence type="ECO:0000256" key="4">
    <source>
        <dbReference type="ARBA" id="ARBA00022729"/>
    </source>
</evidence>
<evidence type="ECO:0000256" key="8">
    <source>
        <dbReference type="ARBA" id="ARBA00023170"/>
    </source>
</evidence>
<dbReference type="SUPFAM" id="SSF56112">
    <property type="entry name" value="Protein kinase-like (PK-like)"/>
    <property type="match status" value="1"/>
</dbReference>
<evidence type="ECO:0000256" key="7">
    <source>
        <dbReference type="ARBA" id="ARBA00023136"/>
    </source>
</evidence>
<feature type="domain" description="Protein kinase" evidence="13">
    <location>
        <begin position="530"/>
        <end position="810"/>
    </location>
</feature>
<dbReference type="SMART" id="SM00369">
    <property type="entry name" value="LRR_TYP"/>
    <property type="match status" value="4"/>
</dbReference>
<dbReference type="InterPro" id="IPR011009">
    <property type="entry name" value="Kinase-like_dom_sf"/>
</dbReference>
<name>A0A2K1KIQ7_PHYPA</name>
<feature type="transmembrane region" description="Helical" evidence="11">
    <location>
        <begin position="470"/>
        <end position="490"/>
    </location>
</feature>
<feature type="signal peptide" evidence="12">
    <location>
        <begin position="1"/>
        <end position="34"/>
    </location>
</feature>
<dbReference type="PANTHER" id="PTHR27000">
    <property type="entry name" value="LEUCINE-RICH REPEAT RECEPTOR-LIKE PROTEIN KINASE FAMILY PROTEIN-RELATED"/>
    <property type="match status" value="1"/>
</dbReference>
<feature type="region of interest" description="Disordered" evidence="10">
    <location>
        <begin position="845"/>
        <end position="913"/>
    </location>
</feature>
<dbReference type="PANTHER" id="PTHR27000:SF775">
    <property type="entry name" value="PLANT INTRACELLULAR RAS-GROUP-RELATED LRR PROTEIN 3"/>
    <property type="match status" value="1"/>
</dbReference>
<feature type="compositionally biased region" description="Polar residues" evidence="10">
    <location>
        <begin position="873"/>
        <end position="884"/>
    </location>
</feature>
<dbReference type="InterPro" id="IPR003591">
    <property type="entry name" value="Leu-rich_rpt_typical-subtyp"/>
</dbReference>
<dbReference type="InterPro" id="IPR001245">
    <property type="entry name" value="Ser-Thr/Tyr_kinase_cat_dom"/>
</dbReference>
<evidence type="ECO:0000256" key="3">
    <source>
        <dbReference type="ARBA" id="ARBA00022692"/>
    </source>
</evidence>
<evidence type="ECO:0000256" key="6">
    <source>
        <dbReference type="ARBA" id="ARBA00022989"/>
    </source>
</evidence>
<dbReference type="OrthoDB" id="676979at2759"/>
<dbReference type="FunFam" id="1.10.510.10:FF:000448">
    <property type="entry name" value="Putative LRR receptor-like serine/threonine-protein kinase"/>
    <property type="match status" value="1"/>
</dbReference>
<dbReference type="Gene3D" id="1.10.510.10">
    <property type="entry name" value="Transferase(Phosphotransferase) domain 1"/>
    <property type="match status" value="1"/>
</dbReference>
<feature type="chain" id="PRO_5043158299" description="Protein kinase domain-containing protein" evidence="12">
    <location>
        <begin position="35"/>
        <end position="913"/>
    </location>
</feature>
<evidence type="ECO:0000256" key="10">
    <source>
        <dbReference type="SAM" id="MobiDB-lite"/>
    </source>
</evidence>
<evidence type="ECO:0000256" key="11">
    <source>
        <dbReference type="SAM" id="Phobius"/>
    </source>
</evidence>
<keyword evidence="4 12" id="KW-0732">Signal</keyword>
<evidence type="ECO:0000259" key="13">
    <source>
        <dbReference type="PROSITE" id="PS50011"/>
    </source>
</evidence>
<dbReference type="FunCoup" id="A0A2K1KIQ7">
    <property type="interactions" value="1938"/>
</dbReference>
<dbReference type="Pfam" id="PF00560">
    <property type="entry name" value="LRR_1"/>
    <property type="match status" value="4"/>
</dbReference>
<dbReference type="Gene3D" id="3.80.10.10">
    <property type="entry name" value="Ribonuclease Inhibitor"/>
    <property type="match status" value="3"/>
</dbReference>
<dbReference type="PaxDb" id="3218-PP1S41_20V6.1"/>
<dbReference type="GO" id="GO:0045088">
    <property type="term" value="P:regulation of innate immune response"/>
    <property type="evidence" value="ECO:0000318"/>
    <property type="project" value="GO_Central"/>
</dbReference>
<dbReference type="GO" id="GO:0005524">
    <property type="term" value="F:ATP binding"/>
    <property type="evidence" value="ECO:0007669"/>
    <property type="project" value="InterPro"/>
</dbReference>
<keyword evidence="16" id="KW-1185">Reference proteome</keyword>
<evidence type="ECO:0000256" key="5">
    <source>
        <dbReference type="ARBA" id="ARBA00022737"/>
    </source>
</evidence>
<reference evidence="14 16" key="1">
    <citation type="journal article" date="2008" name="Science">
        <title>The Physcomitrella genome reveals evolutionary insights into the conquest of land by plants.</title>
        <authorList>
            <person name="Rensing S."/>
            <person name="Lang D."/>
            <person name="Zimmer A."/>
            <person name="Terry A."/>
            <person name="Salamov A."/>
            <person name="Shapiro H."/>
            <person name="Nishiyama T."/>
            <person name="Perroud P.-F."/>
            <person name="Lindquist E."/>
            <person name="Kamisugi Y."/>
            <person name="Tanahashi T."/>
            <person name="Sakakibara K."/>
            <person name="Fujita T."/>
            <person name="Oishi K."/>
            <person name="Shin-I T."/>
            <person name="Kuroki Y."/>
            <person name="Toyoda A."/>
            <person name="Suzuki Y."/>
            <person name="Hashimoto A."/>
            <person name="Yamaguchi K."/>
            <person name="Sugano A."/>
            <person name="Kohara Y."/>
            <person name="Fujiyama A."/>
            <person name="Anterola A."/>
            <person name="Aoki S."/>
            <person name="Ashton N."/>
            <person name="Barbazuk W.B."/>
            <person name="Barker E."/>
            <person name="Bennetzen J."/>
            <person name="Bezanilla M."/>
            <person name="Blankenship R."/>
            <person name="Cho S.H."/>
            <person name="Dutcher S."/>
            <person name="Estelle M."/>
            <person name="Fawcett J.A."/>
            <person name="Gundlach H."/>
            <person name="Hanada K."/>
            <person name="Heyl A."/>
            <person name="Hicks K.A."/>
            <person name="Hugh J."/>
            <person name="Lohr M."/>
            <person name="Mayer K."/>
            <person name="Melkozernov A."/>
            <person name="Murata T."/>
            <person name="Nelson D."/>
            <person name="Pils B."/>
            <person name="Prigge M."/>
            <person name="Reiss B."/>
            <person name="Renner T."/>
            <person name="Rombauts S."/>
            <person name="Rushton P."/>
            <person name="Sanderfoot A."/>
            <person name="Schween G."/>
            <person name="Shiu S.-H."/>
            <person name="Stueber K."/>
            <person name="Theodoulou F.L."/>
            <person name="Tu H."/>
            <person name="Van de Peer Y."/>
            <person name="Verrier P.J."/>
            <person name="Waters E."/>
            <person name="Wood A."/>
            <person name="Yang L."/>
            <person name="Cove D."/>
            <person name="Cuming A."/>
            <person name="Hasebe M."/>
            <person name="Lucas S."/>
            <person name="Mishler D.B."/>
            <person name="Reski R."/>
            <person name="Grigoriev I."/>
            <person name="Quatrano R.S."/>
            <person name="Boore J.L."/>
        </authorList>
    </citation>
    <scope>NUCLEOTIDE SEQUENCE [LARGE SCALE GENOMIC DNA]</scope>
    <source>
        <strain evidence="15 16">cv. Gransden 2004</strain>
    </source>
</reference>
<keyword evidence="9" id="KW-0325">Glycoprotein</keyword>
<dbReference type="FunFam" id="3.80.10.10:FF:000383">
    <property type="entry name" value="Leucine-rich repeat receptor protein kinase EMS1"/>
    <property type="match status" value="1"/>
</dbReference>
<dbReference type="GeneID" id="112282359"/>
<keyword evidence="5" id="KW-0677">Repeat</keyword>
<gene>
    <name evidence="15" type="primary">LOC112282359</name>
    <name evidence="14" type="ORF">PHYPA_007335</name>
</gene>